<name>A0A8S2XDN4_9BILA</name>
<dbReference type="EMBL" id="CAJOBJ010083102">
    <property type="protein sequence ID" value="CAF4509705.1"/>
    <property type="molecule type" value="Genomic_DNA"/>
</dbReference>
<evidence type="ECO:0000313" key="5">
    <source>
        <dbReference type="Proteomes" id="UP000676336"/>
    </source>
</evidence>
<feature type="region of interest" description="Disordered" evidence="1">
    <location>
        <begin position="1"/>
        <end position="21"/>
    </location>
</feature>
<gene>
    <name evidence="2" type="ORF">BYL167_LOCUS30644</name>
    <name evidence="4" type="ORF">GIL414_LOCUS35127</name>
    <name evidence="3" type="ORF">SMN809_LOCUS34346</name>
</gene>
<accession>A0A8S2XDN4</accession>
<dbReference type="Proteomes" id="UP000681967">
    <property type="component" value="Unassembled WGS sequence"/>
</dbReference>
<evidence type="ECO:0000256" key="1">
    <source>
        <dbReference type="SAM" id="MobiDB-lite"/>
    </source>
</evidence>
<protein>
    <submittedName>
        <fullName evidence="3">Uncharacterized protein</fullName>
    </submittedName>
</protein>
<dbReference type="EMBL" id="CAJOBI010078582">
    <property type="protein sequence ID" value="CAF4488244.1"/>
    <property type="molecule type" value="Genomic_DNA"/>
</dbReference>
<proteinExistence type="predicted"/>
<reference evidence="3" key="1">
    <citation type="submission" date="2021-02" db="EMBL/GenBank/DDBJ databases">
        <authorList>
            <person name="Nowell W R."/>
        </authorList>
    </citation>
    <scope>NUCLEOTIDE SEQUENCE</scope>
</reference>
<dbReference type="EMBL" id="CAJOBH010050902">
    <property type="protein sequence ID" value="CAF4378761.1"/>
    <property type="molecule type" value="Genomic_DNA"/>
</dbReference>
<evidence type="ECO:0000313" key="2">
    <source>
        <dbReference type="EMBL" id="CAF4378761.1"/>
    </source>
</evidence>
<dbReference type="Proteomes" id="UP000681720">
    <property type="component" value="Unassembled WGS sequence"/>
</dbReference>
<sequence>TPPRLLTISKIPPEPPPPPKTPLTTLLAAARPTPDAAPLKRDIPTLLPTVAPPLFPLRLGLVFLRFAPKPIFVT</sequence>
<dbReference type="AlphaFoldDB" id="A0A8S2XDN4"/>
<feature type="non-terminal residue" evidence="3">
    <location>
        <position position="74"/>
    </location>
</feature>
<evidence type="ECO:0000313" key="4">
    <source>
        <dbReference type="EMBL" id="CAF4509705.1"/>
    </source>
</evidence>
<feature type="non-terminal residue" evidence="3">
    <location>
        <position position="1"/>
    </location>
</feature>
<dbReference type="Proteomes" id="UP000676336">
    <property type="component" value="Unassembled WGS sequence"/>
</dbReference>
<organism evidence="3 5">
    <name type="scientific">Rotaria magnacalcarata</name>
    <dbReference type="NCBI Taxonomy" id="392030"/>
    <lineage>
        <taxon>Eukaryota</taxon>
        <taxon>Metazoa</taxon>
        <taxon>Spiralia</taxon>
        <taxon>Gnathifera</taxon>
        <taxon>Rotifera</taxon>
        <taxon>Eurotatoria</taxon>
        <taxon>Bdelloidea</taxon>
        <taxon>Philodinida</taxon>
        <taxon>Philodinidae</taxon>
        <taxon>Rotaria</taxon>
    </lineage>
</organism>
<comment type="caution">
    <text evidence="3">The sequence shown here is derived from an EMBL/GenBank/DDBJ whole genome shotgun (WGS) entry which is preliminary data.</text>
</comment>
<feature type="compositionally biased region" description="Pro residues" evidence="1">
    <location>
        <begin position="12"/>
        <end position="21"/>
    </location>
</feature>
<evidence type="ECO:0000313" key="3">
    <source>
        <dbReference type="EMBL" id="CAF4488244.1"/>
    </source>
</evidence>